<dbReference type="InterPro" id="IPR012944">
    <property type="entry name" value="SusD_RagB_dom"/>
</dbReference>
<dbReference type="InterPro" id="IPR033985">
    <property type="entry name" value="SusD-like_N"/>
</dbReference>
<dbReference type="InterPro" id="IPR011990">
    <property type="entry name" value="TPR-like_helical_dom_sf"/>
</dbReference>
<dbReference type="Pfam" id="PF07980">
    <property type="entry name" value="SusD_RagB"/>
    <property type="match status" value="1"/>
</dbReference>
<feature type="domain" description="SusD-like N-terminal" evidence="8">
    <location>
        <begin position="28"/>
        <end position="237"/>
    </location>
</feature>
<organism evidence="9 10">
    <name type="scientific">Bacteroides luti</name>
    <dbReference type="NCBI Taxonomy" id="1297750"/>
    <lineage>
        <taxon>Bacteria</taxon>
        <taxon>Pseudomonadati</taxon>
        <taxon>Bacteroidota</taxon>
        <taxon>Bacteroidia</taxon>
        <taxon>Bacteroidales</taxon>
        <taxon>Bacteroidaceae</taxon>
        <taxon>Bacteroides</taxon>
    </lineage>
</organism>
<feature type="chain" id="PRO_5012951350" evidence="6">
    <location>
        <begin position="23"/>
        <end position="680"/>
    </location>
</feature>
<reference evidence="9 10" key="1">
    <citation type="submission" date="2016-11" db="EMBL/GenBank/DDBJ databases">
        <authorList>
            <person name="Jaros S."/>
            <person name="Januszkiewicz K."/>
            <person name="Wedrychowicz H."/>
        </authorList>
    </citation>
    <scope>NUCLEOTIDE SEQUENCE [LARGE SCALE GENOMIC DNA]</scope>
    <source>
        <strain evidence="9 10">DSM 26991</strain>
    </source>
</reference>
<dbReference type="STRING" id="1297750.SAMN05444405_10350"/>
<gene>
    <name evidence="9" type="ORF">SAMN05444405_10350</name>
</gene>
<evidence type="ECO:0000259" key="7">
    <source>
        <dbReference type="Pfam" id="PF07980"/>
    </source>
</evidence>
<feature type="signal peptide" evidence="6">
    <location>
        <begin position="1"/>
        <end position="22"/>
    </location>
</feature>
<dbReference type="AlphaFoldDB" id="A0A1M4WCL3"/>
<evidence type="ECO:0000256" key="5">
    <source>
        <dbReference type="ARBA" id="ARBA00023237"/>
    </source>
</evidence>
<evidence type="ECO:0000256" key="3">
    <source>
        <dbReference type="ARBA" id="ARBA00022729"/>
    </source>
</evidence>
<proteinExistence type="inferred from homology"/>
<evidence type="ECO:0000313" key="10">
    <source>
        <dbReference type="Proteomes" id="UP000184509"/>
    </source>
</evidence>
<keyword evidence="4" id="KW-0472">Membrane</keyword>
<dbReference type="Gene3D" id="1.25.40.390">
    <property type="match status" value="1"/>
</dbReference>
<evidence type="ECO:0000313" key="9">
    <source>
        <dbReference type="EMBL" id="SHE78966.1"/>
    </source>
</evidence>
<evidence type="ECO:0000256" key="4">
    <source>
        <dbReference type="ARBA" id="ARBA00023136"/>
    </source>
</evidence>
<evidence type="ECO:0000256" key="1">
    <source>
        <dbReference type="ARBA" id="ARBA00004442"/>
    </source>
</evidence>
<evidence type="ECO:0000256" key="6">
    <source>
        <dbReference type="SAM" id="SignalP"/>
    </source>
</evidence>
<dbReference type="OrthoDB" id="5694214at2"/>
<evidence type="ECO:0000256" key="2">
    <source>
        <dbReference type="ARBA" id="ARBA00006275"/>
    </source>
</evidence>
<keyword evidence="10" id="KW-1185">Reference proteome</keyword>
<dbReference type="SUPFAM" id="SSF48452">
    <property type="entry name" value="TPR-like"/>
    <property type="match status" value="1"/>
</dbReference>
<dbReference type="Proteomes" id="UP000184509">
    <property type="component" value="Unassembled WGS sequence"/>
</dbReference>
<keyword evidence="3 6" id="KW-0732">Signal</keyword>
<dbReference type="PROSITE" id="PS51257">
    <property type="entry name" value="PROKAR_LIPOPROTEIN"/>
    <property type="match status" value="1"/>
</dbReference>
<comment type="similarity">
    <text evidence="2">Belongs to the SusD family.</text>
</comment>
<accession>A0A1M4WCL3</accession>
<dbReference type="Pfam" id="PF14322">
    <property type="entry name" value="SusD-like_3"/>
    <property type="match status" value="1"/>
</dbReference>
<comment type="subcellular location">
    <subcellularLocation>
        <location evidence="1">Cell outer membrane</location>
    </subcellularLocation>
</comment>
<dbReference type="EMBL" id="FQTV01000003">
    <property type="protein sequence ID" value="SHE78966.1"/>
    <property type="molecule type" value="Genomic_DNA"/>
</dbReference>
<evidence type="ECO:0000259" key="8">
    <source>
        <dbReference type="Pfam" id="PF14322"/>
    </source>
</evidence>
<name>A0A1M4WCL3_9BACE</name>
<dbReference type="RefSeq" id="WP_073399298.1">
    <property type="nucleotide sequence ID" value="NZ_FQTV01000003.1"/>
</dbReference>
<dbReference type="GO" id="GO:0009279">
    <property type="term" value="C:cell outer membrane"/>
    <property type="evidence" value="ECO:0007669"/>
    <property type="project" value="UniProtKB-SubCell"/>
</dbReference>
<keyword evidence="5" id="KW-0998">Cell outer membrane</keyword>
<sequence>MKLNIKQLGLCAMLGVASLATTSCNDLLDMEPVSQITPVDFYSTADQLATYLNNYYNSFLQLPYNGYMYHEQAYNDGMARSDRNTDIFVQSIGGNTQLFADNYWEVPSDKNLQSNYFAYIRICNYFLETVLPKYEAGQISGNATLTKNYIGEMYFMRAITYFRALAVFGDFPIITTVLPDQSTVIVDASKRAPRNEVARFILEDMDKAIALLAPRTQFNGQRLNKEAALLFKSRVALFEGTFEKYHKGSGRVPGDSNWPGATASYNSGKTFDINTEIRFFLQEAMNAAKQVGDNAQLTANNHVMNPAVGVTTGWNSYFEMYSRPSLSSVPEVLLWKEYSSAQNIKHDTPYRCKVGCADGYTRTFAESFLMKNGLPIYASGDYKGDVTIDNVKSGRDERLQLFVWGESDLMDSDPAAPGVGKLFKSPAITEATDERRCITGYQPRKYYTYDYNQTTNDEVRGTNACPIFRTAEAMLNYIEASYELNGTIDATARSYWQSLRARAGVSTDIDATITATDLSKESDFGVYSGTAMVSKTLYNIRRERMNEMFSEGQRYTDLIRWRSFDRMLTTKWVPEGVNFWDSMYQNYLVDASGKPVTIISDGSNNSIVSSKDLSKYLRPYSRSMSSTNDLKNGYNWHEAYYLNPISISDMQYASPDNTKENTYLYQNLYWPTTGGGHADK</sequence>
<protein>
    <submittedName>
        <fullName evidence="9">Starch-binding associating with outer membrane</fullName>
    </submittedName>
</protein>
<feature type="domain" description="RagB/SusD" evidence="7">
    <location>
        <begin position="335"/>
        <end position="653"/>
    </location>
</feature>